<dbReference type="EMBL" id="KV745184">
    <property type="protein sequence ID" value="OCK76741.1"/>
    <property type="molecule type" value="Genomic_DNA"/>
</dbReference>
<reference evidence="1 2" key="1">
    <citation type="journal article" date="2016" name="Nat. Commun.">
        <title>Ectomycorrhizal ecology is imprinted in the genome of the dominant symbiotic fungus Cenococcum geophilum.</title>
        <authorList>
            <consortium name="DOE Joint Genome Institute"/>
            <person name="Peter M."/>
            <person name="Kohler A."/>
            <person name="Ohm R.A."/>
            <person name="Kuo A."/>
            <person name="Krutzmann J."/>
            <person name="Morin E."/>
            <person name="Arend M."/>
            <person name="Barry K.W."/>
            <person name="Binder M."/>
            <person name="Choi C."/>
            <person name="Clum A."/>
            <person name="Copeland A."/>
            <person name="Grisel N."/>
            <person name="Haridas S."/>
            <person name="Kipfer T."/>
            <person name="LaButti K."/>
            <person name="Lindquist E."/>
            <person name="Lipzen A."/>
            <person name="Maire R."/>
            <person name="Meier B."/>
            <person name="Mihaltcheva S."/>
            <person name="Molinier V."/>
            <person name="Murat C."/>
            <person name="Poggeler S."/>
            <person name="Quandt C.A."/>
            <person name="Sperisen C."/>
            <person name="Tritt A."/>
            <person name="Tisserant E."/>
            <person name="Crous P.W."/>
            <person name="Henrissat B."/>
            <person name="Nehls U."/>
            <person name="Egli S."/>
            <person name="Spatafora J.W."/>
            <person name="Grigoriev I.V."/>
            <person name="Martin F.M."/>
        </authorList>
    </citation>
    <scope>NUCLEOTIDE SEQUENCE [LARGE SCALE GENOMIC DNA]</scope>
    <source>
        <strain evidence="1 2">CBS 459.81</strain>
    </source>
</reference>
<dbReference type="Proteomes" id="UP000250266">
    <property type="component" value="Unassembled WGS sequence"/>
</dbReference>
<proteinExistence type="predicted"/>
<accession>A0A8E2E3I8</accession>
<keyword evidence="2" id="KW-1185">Reference proteome</keyword>
<organism evidence="1 2">
    <name type="scientific">Lepidopterella palustris CBS 459.81</name>
    <dbReference type="NCBI Taxonomy" id="1314670"/>
    <lineage>
        <taxon>Eukaryota</taxon>
        <taxon>Fungi</taxon>
        <taxon>Dikarya</taxon>
        <taxon>Ascomycota</taxon>
        <taxon>Pezizomycotina</taxon>
        <taxon>Dothideomycetes</taxon>
        <taxon>Pleosporomycetidae</taxon>
        <taxon>Mytilinidiales</taxon>
        <taxon>Argynnaceae</taxon>
        <taxon>Lepidopterella</taxon>
    </lineage>
</organism>
<name>A0A8E2E3I8_9PEZI</name>
<dbReference type="OrthoDB" id="3791855at2759"/>
<feature type="non-terminal residue" evidence="1">
    <location>
        <position position="1"/>
    </location>
</feature>
<gene>
    <name evidence="1" type="ORF">K432DRAFT_305704</name>
</gene>
<protein>
    <submittedName>
        <fullName evidence="1">Uncharacterized protein</fullName>
    </submittedName>
</protein>
<sequence length="60" mass="6266">LPVASSSWTTASCPFPAAYDSCVRPYLSFELTSTLPVASSSLTTASCPFPAAYDSCVRSP</sequence>
<evidence type="ECO:0000313" key="1">
    <source>
        <dbReference type="EMBL" id="OCK76741.1"/>
    </source>
</evidence>
<dbReference type="AlphaFoldDB" id="A0A8E2E3I8"/>
<evidence type="ECO:0000313" key="2">
    <source>
        <dbReference type="Proteomes" id="UP000250266"/>
    </source>
</evidence>